<dbReference type="InterPro" id="IPR050347">
    <property type="entry name" value="Bact_Beta-galactosidase"/>
</dbReference>
<evidence type="ECO:0000256" key="4">
    <source>
        <dbReference type="ARBA" id="ARBA00011245"/>
    </source>
</evidence>
<feature type="domain" description="Beta-galactosidase" evidence="15">
    <location>
        <begin position="579"/>
        <end position="642"/>
    </location>
</feature>
<evidence type="ECO:0000259" key="12">
    <source>
        <dbReference type="Pfam" id="PF02836"/>
    </source>
</evidence>
<comment type="similarity">
    <text evidence="3">Belongs to the glycosyl hydrolase 2 family.</text>
</comment>
<dbReference type="AlphaFoldDB" id="A0A170Z171"/>
<feature type="chain" id="PRO_5007904951" description="beta-galactosidase" evidence="10">
    <location>
        <begin position="27"/>
        <end position="958"/>
    </location>
</feature>
<keyword evidence="7" id="KW-0106">Calcium</keyword>
<dbReference type="InterPro" id="IPR036156">
    <property type="entry name" value="Beta-gal/glucu_dom_sf"/>
</dbReference>
<dbReference type="InterPro" id="IPR013783">
    <property type="entry name" value="Ig-like_fold"/>
</dbReference>
<evidence type="ECO:0000256" key="9">
    <source>
        <dbReference type="ARBA" id="ARBA00032230"/>
    </source>
</evidence>
<reference evidence="17" key="2">
    <citation type="journal article" date="2017" name="Genome Announc.">
        <title>Draft genome sequence of Paludibacter jiangxiensis NM7(T), a propionate-producing fermentative bacterium.</title>
        <authorList>
            <person name="Qiu Y.-L."/>
            <person name="Tourlousse D.M."/>
            <person name="Matsuura N."/>
            <person name="Ohashi A."/>
            <person name="Sekiguchi Y."/>
        </authorList>
    </citation>
    <scope>NUCLEOTIDE SEQUENCE [LARGE SCALE GENOMIC DNA]</scope>
    <source>
        <strain evidence="17">NM7</strain>
    </source>
</reference>
<dbReference type="GO" id="GO:0005990">
    <property type="term" value="P:lactose catabolic process"/>
    <property type="evidence" value="ECO:0007669"/>
    <property type="project" value="TreeGrafter"/>
</dbReference>
<feature type="domain" description="Glycosyl hydrolases family 2 sugar binding" evidence="13">
    <location>
        <begin position="67"/>
        <end position="203"/>
    </location>
</feature>
<comment type="subunit">
    <text evidence="4">Monomer.</text>
</comment>
<dbReference type="Gene3D" id="2.70.98.10">
    <property type="match status" value="1"/>
</dbReference>
<dbReference type="EMBL" id="BDCR01000001">
    <property type="protein sequence ID" value="GAT62250.1"/>
    <property type="molecule type" value="Genomic_DNA"/>
</dbReference>
<comment type="caution">
    <text evidence="16">The sequence shown here is derived from an EMBL/GenBank/DDBJ whole genome shotgun (WGS) entry which is preliminary data.</text>
</comment>
<comment type="catalytic activity">
    <reaction evidence="1">
        <text>Hydrolysis of terminal non-reducing beta-D-galactose residues in beta-D-galactosides.</text>
        <dbReference type="EC" id="3.2.1.23"/>
    </reaction>
</comment>
<dbReference type="InterPro" id="IPR004199">
    <property type="entry name" value="B-gal_small/dom_5"/>
</dbReference>
<feature type="domain" description="Beta galactosidase small chain/" evidence="14">
    <location>
        <begin position="695"/>
        <end position="882"/>
    </location>
</feature>
<dbReference type="SUPFAM" id="SSF49785">
    <property type="entry name" value="Galactose-binding domain-like"/>
    <property type="match status" value="1"/>
</dbReference>
<accession>A0A170Z171</accession>
<evidence type="ECO:0000256" key="10">
    <source>
        <dbReference type="SAM" id="SignalP"/>
    </source>
</evidence>
<evidence type="ECO:0000256" key="7">
    <source>
        <dbReference type="ARBA" id="ARBA00022837"/>
    </source>
</evidence>
<feature type="domain" description="Glycoside hydrolase family 2 catalytic" evidence="12">
    <location>
        <begin position="317"/>
        <end position="433"/>
    </location>
</feature>
<dbReference type="InterPro" id="IPR008979">
    <property type="entry name" value="Galactose-bd-like_sf"/>
</dbReference>
<dbReference type="OrthoDB" id="9801077at2"/>
<dbReference type="Gene3D" id="3.20.20.80">
    <property type="entry name" value="Glycosidases"/>
    <property type="match status" value="1"/>
</dbReference>
<dbReference type="InterPro" id="IPR032312">
    <property type="entry name" value="LacZ_4"/>
</dbReference>
<dbReference type="SUPFAM" id="SSF74650">
    <property type="entry name" value="Galactose mutarotase-like"/>
    <property type="match status" value="1"/>
</dbReference>
<proteinExistence type="inferred from homology"/>
<feature type="domain" description="Glycoside hydrolase family 2 immunoglobulin-like beta-sandwich" evidence="11">
    <location>
        <begin position="216"/>
        <end position="309"/>
    </location>
</feature>
<dbReference type="STRING" id="681398.PJIAN_1843"/>
<evidence type="ECO:0000313" key="16">
    <source>
        <dbReference type="EMBL" id="GAT62250.1"/>
    </source>
</evidence>
<dbReference type="EC" id="3.2.1.23" evidence="5"/>
<sequence length="958" mass="107614">MKQLKLKMGLLLVAAFVSVLSIQAQKKSPAVAASTETAIQYLSGHGSDDAVDWDFFCTDGRNSGKWSKIKVPSCWELQGFGTYQYGMPFYGKADPPGIAKEQGKYKYKFKLPKEWAGREVRIVFDGVMTDCEAQINGRKCVGLHQGSFYRFKADVSDRIFFGDKENLLEVTVSKESSNPSVNLAERRADFWNFGGIIRPVFVEALPAQNIDRTAIDAKADGSFAADVYLGSGQGSDFKVVAQLTDKEGKNVGKAIEVPVRGGSDRVKVEGAFSGIKTWSPETPNLYNVTFSLIQGNIVRHTVKERFGFRTIEVRPSDGLYINGQKVLVKGVNRHSFRPETGRTLSKKDNYDDVKLIKEMNMNAVRLSHYPSDPEFLDACDELGLYVMVELLGWHGKYDTTVGKKLVNEMVTRDLNHPSVTWWSNGNEGGFNFDLDGEFAPLDPQKRPVLHPQANFGGFETMHYRSYGESQEYMRKPEIFMPTEFLHGLYDGGHGAGLYDYWEMMRKHPRSAGGFLWSFADEGVVRTDQNGKIDNAGSYAPDGIVGPHHEKEGSFFTVKQVWAPVQVNVASLSENFNGVLSVENRYDFINLKNCKFVWKLAKLPYLKEKQIVASGEIGSPDVAAHASGELKLNLPSDWRKADVLYLTATDPFGKEIWTWDWTWKKPTDFFSFAGQKGSVSAREEGDNLIVKTASDELTFSKKSGELVNVLHDGKAVSFGKGPRFTAARRGDRSMDVFYNHDDKDAKSKERIYNDISGNDRLTAFTFKTTADSVTVDATYFGNLQKTHWAISADGNIRVDYQYDYEGEVELMGVKFDYPEDKVVSKQWLGNGPYRVWQNRLHGTLLDNWQRDYNDPIPGESFEYPEFKGYFANWKWVNFTTKEGNFALGNDDPDSYLGVFTPRDGRDAQLFTLPQTGISVLKVIPAMRNKVNSTDLIGPSSQAKWVSGVQKGSIYLKFGK</sequence>
<evidence type="ECO:0000259" key="15">
    <source>
        <dbReference type="Pfam" id="PF16353"/>
    </source>
</evidence>
<evidence type="ECO:0000256" key="1">
    <source>
        <dbReference type="ARBA" id="ARBA00001412"/>
    </source>
</evidence>
<dbReference type="Proteomes" id="UP000076586">
    <property type="component" value="Unassembled WGS sequence"/>
</dbReference>
<dbReference type="GO" id="GO:0030246">
    <property type="term" value="F:carbohydrate binding"/>
    <property type="evidence" value="ECO:0007669"/>
    <property type="project" value="InterPro"/>
</dbReference>
<feature type="signal peptide" evidence="10">
    <location>
        <begin position="1"/>
        <end position="26"/>
    </location>
</feature>
<evidence type="ECO:0000259" key="14">
    <source>
        <dbReference type="Pfam" id="PF02929"/>
    </source>
</evidence>
<evidence type="ECO:0000256" key="2">
    <source>
        <dbReference type="ARBA" id="ARBA00001913"/>
    </source>
</evidence>
<keyword evidence="10" id="KW-0732">Signal</keyword>
<dbReference type="Gene3D" id="2.60.120.260">
    <property type="entry name" value="Galactose-binding domain-like"/>
    <property type="match status" value="1"/>
</dbReference>
<dbReference type="InterPro" id="IPR014718">
    <property type="entry name" value="GH-type_carb-bd"/>
</dbReference>
<dbReference type="Gene3D" id="2.60.40.10">
    <property type="entry name" value="Immunoglobulins"/>
    <property type="match status" value="2"/>
</dbReference>
<dbReference type="RefSeq" id="WP_084252250.1">
    <property type="nucleotide sequence ID" value="NZ_BDCR01000001.1"/>
</dbReference>
<protein>
    <recommendedName>
        <fullName evidence="5">beta-galactosidase</fullName>
        <ecNumber evidence="5">3.2.1.23</ecNumber>
    </recommendedName>
    <alternativeName>
        <fullName evidence="9">Lactase</fullName>
    </alternativeName>
</protein>
<name>A0A170Z171_9BACT</name>
<dbReference type="Pfam" id="PF02837">
    <property type="entry name" value="Glyco_hydro_2_N"/>
    <property type="match status" value="1"/>
</dbReference>
<dbReference type="Pfam" id="PF02836">
    <property type="entry name" value="Glyco_hydro_2_C"/>
    <property type="match status" value="1"/>
</dbReference>
<dbReference type="InterPro" id="IPR006102">
    <property type="entry name" value="Ig-like_GH2"/>
</dbReference>
<dbReference type="InterPro" id="IPR006103">
    <property type="entry name" value="Glyco_hydro_2_cat"/>
</dbReference>
<evidence type="ECO:0000256" key="3">
    <source>
        <dbReference type="ARBA" id="ARBA00007401"/>
    </source>
</evidence>
<keyword evidence="8" id="KW-0326">Glycosidase</keyword>
<evidence type="ECO:0000259" key="13">
    <source>
        <dbReference type="Pfam" id="PF02837"/>
    </source>
</evidence>
<evidence type="ECO:0000256" key="6">
    <source>
        <dbReference type="ARBA" id="ARBA00022801"/>
    </source>
</evidence>
<dbReference type="PANTHER" id="PTHR46323:SF2">
    <property type="entry name" value="BETA-GALACTOSIDASE"/>
    <property type="match status" value="1"/>
</dbReference>
<keyword evidence="17" id="KW-1185">Reference proteome</keyword>
<evidence type="ECO:0000256" key="8">
    <source>
        <dbReference type="ARBA" id="ARBA00023295"/>
    </source>
</evidence>
<dbReference type="InterPro" id="IPR011013">
    <property type="entry name" value="Gal_mutarotase_sf_dom"/>
</dbReference>
<gene>
    <name evidence="16" type="ORF">PJIAN_1843</name>
</gene>
<evidence type="ECO:0000256" key="5">
    <source>
        <dbReference type="ARBA" id="ARBA00012756"/>
    </source>
</evidence>
<evidence type="ECO:0000313" key="17">
    <source>
        <dbReference type="Proteomes" id="UP000076586"/>
    </source>
</evidence>
<reference evidence="17" key="1">
    <citation type="submission" date="2016-04" db="EMBL/GenBank/DDBJ databases">
        <title>Draft genome sequence of Paludibacter jiangxiensis strain NM7.</title>
        <authorList>
            <person name="Qiu Y."/>
            <person name="Matsuura N."/>
            <person name="Ohashi A."/>
            <person name="Tourlousse M.D."/>
            <person name="Sekiguchi Y."/>
        </authorList>
    </citation>
    <scope>NUCLEOTIDE SEQUENCE [LARGE SCALE GENOMIC DNA]</scope>
    <source>
        <strain evidence="17">NM7</strain>
    </source>
</reference>
<dbReference type="SUPFAM" id="SSF49303">
    <property type="entry name" value="beta-Galactosidase/glucuronidase domain"/>
    <property type="match status" value="2"/>
</dbReference>
<organism evidence="16 17">
    <name type="scientific">Paludibacter jiangxiensis</name>
    <dbReference type="NCBI Taxonomy" id="681398"/>
    <lineage>
        <taxon>Bacteria</taxon>
        <taxon>Pseudomonadati</taxon>
        <taxon>Bacteroidota</taxon>
        <taxon>Bacteroidia</taxon>
        <taxon>Bacteroidales</taxon>
        <taxon>Paludibacteraceae</taxon>
        <taxon>Paludibacter</taxon>
    </lineage>
</organism>
<dbReference type="Pfam" id="PF00703">
    <property type="entry name" value="Glyco_hydro_2"/>
    <property type="match status" value="1"/>
</dbReference>
<comment type="cofactor">
    <cofactor evidence="2">
        <name>Ca(2+)</name>
        <dbReference type="ChEBI" id="CHEBI:29108"/>
    </cofactor>
</comment>
<dbReference type="InterPro" id="IPR006101">
    <property type="entry name" value="Glyco_hydro_2"/>
</dbReference>
<dbReference type="InterPro" id="IPR006104">
    <property type="entry name" value="Glyco_hydro_2_N"/>
</dbReference>
<dbReference type="Pfam" id="PF02929">
    <property type="entry name" value="Bgal_small_N"/>
    <property type="match status" value="1"/>
</dbReference>
<keyword evidence="6" id="KW-0378">Hydrolase</keyword>
<evidence type="ECO:0000259" key="11">
    <source>
        <dbReference type="Pfam" id="PF00703"/>
    </source>
</evidence>
<dbReference type="PANTHER" id="PTHR46323">
    <property type="entry name" value="BETA-GALACTOSIDASE"/>
    <property type="match status" value="1"/>
</dbReference>
<dbReference type="InterPro" id="IPR017853">
    <property type="entry name" value="GH"/>
</dbReference>
<dbReference type="GO" id="GO:0009341">
    <property type="term" value="C:beta-galactosidase complex"/>
    <property type="evidence" value="ECO:0007669"/>
    <property type="project" value="InterPro"/>
</dbReference>
<dbReference type="PRINTS" id="PR00132">
    <property type="entry name" value="GLHYDRLASE2"/>
</dbReference>
<dbReference type="Pfam" id="PF16353">
    <property type="entry name" value="LacZ_4"/>
    <property type="match status" value="1"/>
</dbReference>
<dbReference type="GO" id="GO:0004565">
    <property type="term" value="F:beta-galactosidase activity"/>
    <property type="evidence" value="ECO:0007669"/>
    <property type="project" value="UniProtKB-EC"/>
</dbReference>
<dbReference type="SUPFAM" id="SSF51445">
    <property type="entry name" value="(Trans)glycosidases"/>
    <property type="match status" value="1"/>
</dbReference>